<dbReference type="AlphaFoldDB" id="A0A369W3I2"/>
<dbReference type="InterPro" id="IPR007555">
    <property type="entry name" value="DUF499"/>
</dbReference>
<organism evidence="2 3">
    <name type="scientific">Sphingomonas aracearum</name>
    <dbReference type="NCBI Taxonomy" id="2283317"/>
    <lineage>
        <taxon>Bacteria</taxon>
        <taxon>Pseudomonadati</taxon>
        <taxon>Pseudomonadota</taxon>
        <taxon>Alphaproteobacteria</taxon>
        <taxon>Sphingomonadales</taxon>
        <taxon>Sphingomonadaceae</taxon>
        <taxon>Sphingomonas</taxon>
    </lineage>
</organism>
<reference evidence="2 3" key="1">
    <citation type="submission" date="2018-07" db="EMBL/GenBank/DDBJ databases">
        <title>a novel species of Sphingomonas isolated from the rhizosphere soil of Araceae plant.</title>
        <authorList>
            <person name="Zhiyong W."/>
            <person name="Qinglan Z."/>
            <person name="Zhiwei F."/>
            <person name="Ding X."/>
            <person name="Gejiao W."/>
            <person name="Shixue Z."/>
        </authorList>
    </citation>
    <scope>NUCLEOTIDE SEQUENCE [LARGE SCALE GENOMIC DNA]</scope>
    <source>
        <strain evidence="2 3">WZY 27</strain>
    </source>
</reference>
<evidence type="ECO:0000313" key="2">
    <source>
        <dbReference type="EMBL" id="RDE06621.1"/>
    </source>
</evidence>
<dbReference type="RefSeq" id="WP_114686204.1">
    <property type="nucleotide sequence ID" value="NZ_QQNB01000001.1"/>
</dbReference>
<sequence>MLQTIRDACKFRQDAIDFALTKQIEDLTDLVGHDQAAAEAFFDKTFITEGMAFLLRAALQRLAGQNAQAAFELRQAMGGGKTHSMLALGYLAAHPEIAAEIDPKIVQGFTPSVAKVVVVSGRNIPHDVLLWGSVARQLGKEHQFSRFWVNGPRAPNEDDWRDLIGDEPVLILFDELPPYLENAVTISVGAGHLGDVTSAAISNLLSAATKLPRLCIVMSTLVGQYRASGDLSKIISQISNEAQRQTKPITPVDLSSDDIYKILRKRLLEEEPNPATVEAVASAYGQLLADAAKAKIVERSAERMSEEVAATYPFHPSLKTIVATFKDNESFRQTRGLMTIAALMVKSAQRRPFNDVYLLGPQHLDLADRETRDFVNNIYNLDAAITQDIVDTGSSDAHAEAIDAAAQNDAASQAARLILMASLAESTDAVKGLLEADVLAYLISPGREEREFVQAFADLRQASWYLHKRDNGAFFFSKNENLTKKIENLAKITPQPKVDEDLARRLLDIFATKRRSAYGKVLALPRIEDIDTKGDRLLLVLSPDARVPPETAERLFKETTEKNNFAIVSGDGHSLASVEERIRLAYAIASVLRQEGPGSQNLAELEKRQSEAEMDVYTTIAATLNKLWVPMRVPGEGDGLVATALKLDSHRRSEGAGFDGETAVEKALTDMGSRKLILSVEESYAMLRARAEDMLWPANDRKVRWADVVDRAASAVRWIWLPRTGLDELKKLAMSRGDWRDSGTGWIEKGPFEKEKTSVSVDVTGFDEKTGEATLFVSPKNAGSNPVIHWANDPNVTKDSAILEDTTVRTTDMKRWFLAIDPDGGHEPGKPFEWINRLHLTHEPTPVGSGYEVEITVKPTGTIRWNTDGTNSSEGQVYEGPIKLDGSTDVTIFAYAEADGVSVKKEFKVNRREGAGQAIDHERPASINKPINLGSTEKVYAAIAKAKEAGFVFRTVLVVVGSGTNNISTSFGADVGVDAATIEEAAKFARTRLGDEMADVKVSWRSASVDRAAEIDPFMSAIGETVSGTQIEQQ</sequence>
<proteinExistence type="predicted"/>
<dbReference type="Pfam" id="PF13290">
    <property type="entry name" value="CHB_HEX_C_1"/>
    <property type="match status" value="1"/>
</dbReference>
<comment type="caution">
    <text evidence="2">The sequence shown here is derived from an EMBL/GenBank/DDBJ whole genome shotgun (WGS) entry which is preliminary data.</text>
</comment>
<evidence type="ECO:0000313" key="3">
    <source>
        <dbReference type="Proteomes" id="UP000253918"/>
    </source>
</evidence>
<feature type="domain" description="GH29D-like beta-sandwich" evidence="1">
    <location>
        <begin position="850"/>
        <end position="898"/>
    </location>
</feature>
<dbReference type="NCBIfam" id="NF042962">
    <property type="entry name" value="DUF499_antiphage"/>
    <property type="match status" value="1"/>
</dbReference>
<dbReference type="Pfam" id="PF04465">
    <property type="entry name" value="DUF499"/>
    <property type="match status" value="1"/>
</dbReference>
<name>A0A369W3I2_9SPHN</name>
<dbReference type="EMBL" id="QQNB01000001">
    <property type="protein sequence ID" value="RDE06621.1"/>
    <property type="molecule type" value="Genomic_DNA"/>
</dbReference>
<dbReference type="Proteomes" id="UP000253918">
    <property type="component" value="Unassembled WGS sequence"/>
</dbReference>
<accession>A0A369W3I2</accession>
<dbReference type="OrthoDB" id="9757917at2"/>
<evidence type="ECO:0000259" key="1">
    <source>
        <dbReference type="Pfam" id="PF13290"/>
    </source>
</evidence>
<gene>
    <name evidence="2" type="ORF">DVW87_02655</name>
</gene>
<protein>
    <submittedName>
        <fullName evidence="2">DUF499 domain-containing protein</fullName>
    </submittedName>
</protein>
<keyword evidence="3" id="KW-1185">Reference proteome</keyword>
<dbReference type="InterPro" id="IPR059177">
    <property type="entry name" value="GH29D-like_dom"/>
</dbReference>